<evidence type="ECO:0000259" key="1">
    <source>
        <dbReference type="Pfam" id="PF12680"/>
    </source>
</evidence>
<evidence type="ECO:0000313" key="3">
    <source>
        <dbReference type="Proteomes" id="UP000242757"/>
    </source>
</evidence>
<dbReference type="RefSeq" id="WP_094201511.1">
    <property type="nucleotide sequence ID" value="NZ_NBIM01000006.1"/>
</dbReference>
<protein>
    <submittedName>
        <fullName evidence="2">DUF4440 domain-containing protein</fullName>
    </submittedName>
</protein>
<keyword evidence="3" id="KW-1185">Reference proteome</keyword>
<dbReference type="EMBL" id="NBIM01000006">
    <property type="protein sequence ID" value="OXY80921.1"/>
    <property type="molecule type" value="Genomic_DNA"/>
</dbReference>
<organism evidence="2 3">
    <name type="scientific">Oceanimonas doudoroffii</name>
    <dbReference type="NCBI Taxonomy" id="84158"/>
    <lineage>
        <taxon>Bacteria</taxon>
        <taxon>Pseudomonadati</taxon>
        <taxon>Pseudomonadota</taxon>
        <taxon>Gammaproteobacteria</taxon>
        <taxon>Aeromonadales</taxon>
        <taxon>Aeromonadaceae</taxon>
        <taxon>Oceanimonas</taxon>
    </lineage>
</organism>
<comment type="caution">
    <text evidence="2">The sequence shown here is derived from an EMBL/GenBank/DDBJ whole genome shotgun (WGS) entry which is preliminary data.</text>
</comment>
<reference evidence="2 3" key="1">
    <citation type="submission" date="2017-08" db="EMBL/GenBank/DDBJ databases">
        <title>A Genome Sequence of Oceanimonas doudoroffii ATCC 27123T.</title>
        <authorList>
            <person name="Brennan M.A."/>
            <person name="Maclea K.S."/>
            <person name="Mcclelland W.D."/>
            <person name="Trachtenberg A.M."/>
        </authorList>
    </citation>
    <scope>NUCLEOTIDE SEQUENCE [LARGE SCALE GENOMIC DNA]</scope>
    <source>
        <strain evidence="2 3">ATCC 27123</strain>
    </source>
</reference>
<dbReference type="Pfam" id="PF12680">
    <property type="entry name" value="SnoaL_2"/>
    <property type="match status" value="1"/>
</dbReference>
<dbReference type="AlphaFoldDB" id="A0A233RC23"/>
<gene>
    <name evidence="2" type="ORF">B6S08_14420</name>
</gene>
<proteinExistence type="predicted"/>
<dbReference type="SUPFAM" id="SSF54427">
    <property type="entry name" value="NTF2-like"/>
    <property type="match status" value="1"/>
</dbReference>
<feature type="domain" description="SnoaL-like" evidence="1">
    <location>
        <begin position="9"/>
        <end position="110"/>
    </location>
</feature>
<evidence type="ECO:0000313" key="2">
    <source>
        <dbReference type="EMBL" id="OXY80921.1"/>
    </source>
</evidence>
<dbReference type="InterPro" id="IPR032710">
    <property type="entry name" value="NTF2-like_dom_sf"/>
</dbReference>
<dbReference type="OrthoDB" id="13610at2"/>
<accession>A0A233RC23</accession>
<dbReference type="Proteomes" id="UP000242757">
    <property type="component" value="Unassembled WGS sequence"/>
</dbReference>
<name>A0A233RC23_9GAMM</name>
<sequence length="125" mass="14292">MTNQEMLNLFDAFNRHDINEVMSYFDDDIVFETVAGNEAHGSRIVGHQAVKARFEETWGTMPDVQWLNGHHYSAGDRVISECTFVATQPDGKRIEADSLDIFTFRDGKIIGKRAFRKQRPPFDPA</sequence>
<dbReference type="Gene3D" id="3.10.450.50">
    <property type="match status" value="1"/>
</dbReference>
<dbReference type="InterPro" id="IPR037401">
    <property type="entry name" value="SnoaL-like"/>
</dbReference>